<dbReference type="EMBL" id="MVBO01000010">
    <property type="protein sequence ID" value="OZJ05756.1"/>
    <property type="molecule type" value="Genomic_DNA"/>
</dbReference>
<feature type="active site" description="Proton donor" evidence="8">
    <location>
        <position position="342"/>
    </location>
</feature>
<evidence type="ECO:0000256" key="3">
    <source>
        <dbReference type="ARBA" id="ARBA00022729"/>
    </source>
</evidence>
<dbReference type="Pfam" id="PF14845">
    <property type="entry name" value="Glycohydro_20b2"/>
    <property type="match status" value="1"/>
</dbReference>
<dbReference type="OrthoDB" id="428480at2759"/>
<feature type="domain" description="Beta-hexosaminidase eukaryotic type N-terminal" evidence="11">
    <location>
        <begin position="24"/>
        <end position="153"/>
    </location>
</feature>
<sequence length="611" mass="67577">MKVWLSIAAAIAALSTAQAVLVNPLPKPVNMTWSNDGPITLTSGFKIKTPNNAILSEAASRNVQLISKERYVPKAPEGLMPNWPPYPGADGPFTTKRSARSINSLDVKVANLTADLQHGVDESYTLSIAPGAASISAQTVWGALRGMETFNQIVIQNPSGGQDLIVENSVHISDAPIYPHRGLLLDTARNFCPVESILKQIDALAWSKMNVLHWHMSDTQSWPMQIKAYPQMTKDAYSASQIYTTNDVKTVINYARQRGVRVLPELDMPAHANSGWKQIDPKIVSCGDSWWDNDGWTQHTAVEPPPGQLDIAYNGTYTAITNVYNELAAAFPEQFWHGGWDEPVPYCYNYSSSVHEWFAANSSRTFTDLYNYFVENVHPILTSKKSRAIYWEDVILGTPSVDPSLLPSKTTIMQTWNNGPVNTKKLTSMGYDVIVSSADFYYLDCGFGGWVTNDNRYDQDANNGAIIGGLEVMSWGAPAGGFNYLGTGGSWCAPYKSWQRIYDYDVTYNLTSAEAAHVLGGEVAMWSEQADATVVDGKVWPRTAAFAESMWSGNLDSAGNKRYRDMTQRILEFRERLVGRGVSAAPLVPQYCLSRPHQCDLNRAEFVAGFD</sequence>
<evidence type="ECO:0000256" key="1">
    <source>
        <dbReference type="ARBA" id="ARBA00001231"/>
    </source>
</evidence>
<dbReference type="Pfam" id="PF00728">
    <property type="entry name" value="Glyco_hydro_20"/>
    <property type="match status" value="1"/>
</dbReference>
<evidence type="ECO:0000256" key="9">
    <source>
        <dbReference type="SAM" id="SignalP"/>
    </source>
</evidence>
<dbReference type="InterPro" id="IPR029019">
    <property type="entry name" value="HEX_eukaryotic_N"/>
</dbReference>
<dbReference type="PIRSF" id="PIRSF001093">
    <property type="entry name" value="B-hxosamndse_ab_euk"/>
    <property type="match status" value="1"/>
</dbReference>
<dbReference type="EC" id="3.2.1.52" evidence="7"/>
<evidence type="ECO:0000256" key="2">
    <source>
        <dbReference type="ARBA" id="ARBA00006285"/>
    </source>
</evidence>
<gene>
    <name evidence="12" type="ORF">BZG36_01264</name>
</gene>
<dbReference type="InterPro" id="IPR017853">
    <property type="entry name" value="GH"/>
</dbReference>
<evidence type="ECO:0000256" key="4">
    <source>
        <dbReference type="ARBA" id="ARBA00022801"/>
    </source>
</evidence>
<evidence type="ECO:0000256" key="6">
    <source>
        <dbReference type="ARBA" id="ARBA00023295"/>
    </source>
</evidence>
<reference evidence="12 13" key="1">
    <citation type="journal article" date="2017" name="Mycologia">
        <title>Bifiguratus adelaidae, gen. et sp. nov., a new member of Mucoromycotina in endophytic and soil-dwelling habitats.</title>
        <authorList>
            <person name="Torres-Cruz T.J."/>
            <person name="Billingsley Tobias T.L."/>
            <person name="Almatruk M."/>
            <person name="Hesse C."/>
            <person name="Kuske C.R."/>
            <person name="Desiro A."/>
            <person name="Benucci G.M."/>
            <person name="Bonito G."/>
            <person name="Stajich J.E."/>
            <person name="Dunlap C."/>
            <person name="Arnold A.E."/>
            <person name="Porras-Alfaro A."/>
        </authorList>
    </citation>
    <scope>NUCLEOTIDE SEQUENCE [LARGE SCALE GENOMIC DNA]</scope>
    <source>
        <strain evidence="12 13">AZ0501</strain>
    </source>
</reference>
<organism evidence="12 13">
    <name type="scientific">Bifiguratus adelaidae</name>
    <dbReference type="NCBI Taxonomy" id="1938954"/>
    <lineage>
        <taxon>Eukaryota</taxon>
        <taxon>Fungi</taxon>
        <taxon>Fungi incertae sedis</taxon>
        <taxon>Mucoromycota</taxon>
        <taxon>Mucoromycotina</taxon>
        <taxon>Endogonomycetes</taxon>
        <taxon>Endogonales</taxon>
        <taxon>Endogonales incertae sedis</taxon>
        <taxon>Bifiguratus</taxon>
    </lineage>
</organism>
<dbReference type="AlphaFoldDB" id="A0A261Y562"/>
<keyword evidence="6 7" id="KW-0326">Glycosidase</keyword>
<dbReference type="SUPFAM" id="SSF51445">
    <property type="entry name" value="(Trans)glycosidases"/>
    <property type="match status" value="1"/>
</dbReference>
<dbReference type="GO" id="GO:0030203">
    <property type="term" value="P:glycosaminoglycan metabolic process"/>
    <property type="evidence" value="ECO:0007669"/>
    <property type="project" value="TreeGrafter"/>
</dbReference>
<proteinExistence type="inferred from homology"/>
<keyword evidence="4 7" id="KW-0378">Hydrolase</keyword>
<feature type="domain" description="Glycoside hydrolase family 20 catalytic" evidence="10">
    <location>
        <begin position="178"/>
        <end position="553"/>
    </location>
</feature>
<evidence type="ECO:0000313" key="13">
    <source>
        <dbReference type="Proteomes" id="UP000242875"/>
    </source>
</evidence>
<evidence type="ECO:0000259" key="10">
    <source>
        <dbReference type="Pfam" id="PF00728"/>
    </source>
</evidence>
<keyword evidence="3 9" id="KW-0732">Signal</keyword>
<evidence type="ECO:0000256" key="7">
    <source>
        <dbReference type="PIRNR" id="PIRNR001093"/>
    </source>
</evidence>
<dbReference type="InterPro" id="IPR015883">
    <property type="entry name" value="Glyco_hydro_20_cat"/>
</dbReference>
<evidence type="ECO:0000313" key="12">
    <source>
        <dbReference type="EMBL" id="OZJ05756.1"/>
    </source>
</evidence>
<protein>
    <recommendedName>
        <fullName evidence="7">Beta-hexosaminidase</fullName>
        <ecNumber evidence="7">3.2.1.52</ecNumber>
    </recommendedName>
</protein>
<accession>A0A261Y562</accession>
<dbReference type="PANTHER" id="PTHR22600">
    <property type="entry name" value="BETA-HEXOSAMINIDASE"/>
    <property type="match status" value="1"/>
</dbReference>
<evidence type="ECO:0000256" key="8">
    <source>
        <dbReference type="PIRSR" id="PIRSR001093-1"/>
    </source>
</evidence>
<dbReference type="Gene3D" id="3.30.379.10">
    <property type="entry name" value="Chitobiase/beta-hexosaminidase domain 2-like"/>
    <property type="match status" value="1"/>
</dbReference>
<dbReference type="CDD" id="cd06562">
    <property type="entry name" value="GH20_HexA_HexB-like"/>
    <property type="match status" value="1"/>
</dbReference>
<dbReference type="GO" id="GO:0005975">
    <property type="term" value="P:carbohydrate metabolic process"/>
    <property type="evidence" value="ECO:0007669"/>
    <property type="project" value="InterPro"/>
</dbReference>
<dbReference type="PANTHER" id="PTHR22600:SF26">
    <property type="entry name" value="BETA-N-ACETYLHEXOSAMINIDASE"/>
    <property type="match status" value="1"/>
</dbReference>
<evidence type="ECO:0000256" key="5">
    <source>
        <dbReference type="ARBA" id="ARBA00023180"/>
    </source>
</evidence>
<name>A0A261Y562_9FUNG</name>
<dbReference type="InterPro" id="IPR029018">
    <property type="entry name" value="Hex-like_dom2"/>
</dbReference>
<dbReference type="PRINTS" id="PR00738">
    <property type="entry name" value="GLHYDRLASE20"/>
</dbReference>
<keyword evidence="13" id="KW-1185">Reference proteome</keyword>
<dbReference type="InterPro" id="IPR025705">
    <property type="entry name" value="Beta_hexosaminidase_sua/sub"/>
</dbReference>
<dbReference type="GO" id="GO:0016020">
    <property type="term" value="C:membrane"/>
    <property type="evidence" value="ECO:0007669"/>
    <property type="project" value="TreeGrafter"/>
</dbReference>
<feature type="chain" id="PRO_5013351669" description="Beta-hexosaminidase" evidence="9">
    <location>
        <begin position="20"/>
        <end position="611"/>
    </location>
</feature>
<comment type="catalytic activity">
    <reaction evidence="1 7">
        <text>Hydrolysis of terminal non-reducing N-acetyl-D-hexosamine residues in N-acetyl-beta-D-hexosaminides.</text>
        <dbReference type="EC" id="3.2.1.52"/>
    </reaction>
</comment>
<dbReference type="Proteomes" id="UP000242875">
    <property type="component" value="Unassembled WGS sequence"/>
</dbReference>
<comment type="caution">
    <text evidence="12">The sequence shown here is derived from an EMBL/GenBank/DDBJ whole genome shotgun (WGS) entry which is preliminary data.</text>
</comment>
<keyword evidence="5" id="KW-0325">Glycoprotein</keyword>
<evidence type="ECO:0000259" key="11">
    <source>
        <dbReference type="Pfam" id="PF14845"/>
    </source>
</evidence>
<comment type="similarity">
    <text evidence="2 7">Belongs to the glycosyl hydrolase 20 family.</text>
</comment>
<dbReference type="SUPFAM" id="SSF55545">
    <property type="entry name" value="beta-N-acetylhexosaminidase-like domain"/>
    <property type="match status" value="1"/>
</dbReference>
<dbReference type="GO" id="GO:0016231">
    <property type="term" value="F:beta-N-acetylglucosaminidase activity"/>
    <property type="evidence" value="ECO:0007669"/>
    <property type="project" value="TreeGrafter"/>
</dbReference>
<feature type="signal peptide" evidence="9">
    <location>
        <begin position="1"/>
        <end position="19"/>
    </location>
</feature>
<dbReference type="Gene3D" id="3.20.20.80">
    <property type="entry name" value="Glycosidases"/>
    <property type="match status" value="1"/>
</dbReference>